<evidence type="ECO:0000313" key="2">
    <source>
        <dbReference type="EMBL" id="KXH52623.1"/>
    </source>
</evidence>
<gene>
    <name evidence="2" type="ORF">CNYM01_01674</name>
</gene>
<accession>A0A135TWZ5</accession>
<evidence type="ECO:0000313" key="3">
    <source>
        <dbReference type="Proteomes" id="UP000070054"/>
    </source>
</evidence>
<feature type="region of interest" description="Disordered" evidence="1">
    <location>
        <begin position="142"/>
        <end position="181"/>
    </location>
</feature>
<name>A0A135TWZ5_9PEZI</name>
<dbReference type="AlphaFoldDB" id="A0A135TWZ5"/>
<organism evidence="2 3">
    <name type="scientific">Colletotrichum nymphaeae SA-01</name>
    <dbReference type="NCBI Taxonomy" id="1460502"/>
    <lineage>
        <taxon>Eukaryota</taxon>
        <taxon>Fungi</taxon>
        <taxon>Dikarya</taxon>
        <taxon>Ascomycota</taxon>
        <taxon>Pezizomycotina</taxon>
        <taxon>Sordariomycetes</taxon>
        <taxon>Hypocreomycetidae</taxon>
        <taxon>Glomerellales</taxon>
        <taxon>Glomerellaceae</taxon>
        <taxon>Colletotrichum</taxon>
        <taxon>Colletotrichum acutatum species complex</taxon>
    </lineage>
</organism>
<dbReference type="EMBL" id="JEMN01001001">
    <property type="protein sequence ID" value="KXH52623.1"/>
    <property type="molecule type" value="Genomic_DNA"/>
</dbReference>
<evidence type="ECO:0000256" key="1">
    <source>
        <dbReference type="SAM" id="MobiDB-lite"/>
    </source>
</evidence>
<keyword evidence="3" id="KW-1185">Reference proteome</keyword>
<sequence>MTRHRPNRSTLTLVFKNHPSPGRGGKFRLIYDSERHCESQIRSLEWHKGVTAKANEREVNGRKYWQITVNGLNVQEIKSGRSRKGEREYYLTVLSQRAAHRVSRCLGLPDTRMVCDKNSGQCVVIVKSTFTEDELDRNAYDDVKRAQVSGPPRYPIPSRYPEPKKPKSPKHKKHRSRPNTLIQCLCS</sequence>
<proteinExistence type="predicted"/>
<feature type="compositionally biased region" description="Basic residues" evidence="1">
    <location>
        <begin position="166"/>
        <end position="177"/>
    </location>
</feature>
<reference evidence="2 3" key="1">
    <citation type="submission" date="2014-02" db="EMBL/GenBank/DDBJ databases">
        <title>The genome sequence of Colletotrichum nymphaeae SA-01.</title>
        <authorList>
            <person name="Baroncelli R."/>
            <person name="Thon M.R."/>
        </authorList>
    </citation>
    <scope>NUCLEOTIDE SEQUENCE [LARGE SCALE GENOMIC DNA]</scope>
    <source>
        <strain evidence="2 3">SA-01</strain>
    </source>
</reference>
<protein>
    <submittedName>
        <fullName evidence="2">Uncharacterized protein</fullName>
    </submittedName>
</protein>
<comment type="caution">
    <text evidence="2">The sequence shown here is derived from an EMBL/GenBank/DDBJ whole genome shotgun (WGS) entry which is preliminary data.</text>
</comment>
<dbReference type="Proteomes" id="UP000070054">
    <property type="component" value="Unassembled WGS sequence"/>
</dbReference>